<protein>
    <submittedName>
        <fullName evidence="2">Uncharacterized protein</fullName>
    </submittedName>
</protein>
<name>A0A7M2WZI4_9BACT</name>
<evidence type="ECO:0000313" key="3">
    <source>
        <dbReference type="Proteomes" id="UP000593765"/>
    </source>
</evidence>
<gene>
    <name evidence="2" type="ORF">IPV69_06080</name>
</gene>
<proteinExistence type="predicted"/>
<reference evidence="2 3" key="1">
    <citation type="submission" date="2020-10" db="EMBL/GenBank/DDBJ databases">
        <title>Wide distribution of Phycisphaera-like planctomycetes from WD2101 soil group in peatlands and genome analysis of the first cultivated representative.</title>
        <authorList>
            <person name="Dedysh S.N."/>
            <person name="Beletsky A.V."/>
            <person name="Ivanova A."/>
            <person name="Kulichevskaya I.S."/>
            <person name="Suzina N.E."/>
            <person name="Philippov D.A."/>
            <person name="Rakitin A.L."/>
            <person name="Mardanov A.V."/>
            <person name="Ravin N.V."/>
        </authorList>
    </citation>
    <scope>NUCLEOTIDE SEQUENCE [LARGE SCALE GENOMIC DNA]</scope>
    <source>
        <strain evidence="2 3">M1803</strain>
    </source>
</reference>
<evidence type="ECO:0000256" key="1">
    <source>
        <dbReference type="SAM" id="Coils"/>
    </source>
</evidence>
<feature type="coiled-coil region" evidence="1">
    <location>
        <begin position="139"/>
        <end position="187"/>
    </location>
</feature>
<organism evidence="2 3">
    <name type="scientific">Humisphaera borealis</name>
    <dbReference type="NCBI Taxonomy" id="2807512"/>
    <lineage>
        <taxon>Bacteria</taxon>
        <taxon>Pseudomonadati</taxon>
        <taxon>Planctomycetota</taxon>
        <taxon>Phycisphaerae</taxon>
        <taxon>Tepidisphaerales</taxon>
        <taxon>Tepidisphaeraceae</taxon>
        <taxon>Humisphaera</taxon>
    </lineage>
</organism>
<dbReference type="AlphaFoldDB" id="A0A7M2WZI4"/>
<dbReference type="Proteomes" id="UP000593765">
    <property type="component" value="Chromosome"/>
</dbReference>
<sequence>MSVLTKIFVVLLVVVSLLMASGMVVFVNRVENFTEATKKAQASETRALARAQAAEQEAVASRGDRDARILEADARSMAYRAALDAKISEVAGVQAQLVTEQTARAKAETEAQAAVLAAQGALKTVDAQQKVINDTAAKLTSVEKLYTETQTRVAQLTQEGDGLKATVRRLREDVVARDEQIEELRKLAGRSVAATDTTTAGGRETTLNLRGVVKAKRNINGIEYATISLGAADNVTKGMKFKVINRSNFLGYLVIDSVEPNEAVGHLEGPNLTLVGPGSEVRTQW</sequence>
<dbReference type="RefSeq" id="WP_206294032.1">
    <property type="nucleotide sequence ID" value="NZ_CP063458.1"/>
</dbReference>
<keyword evidence="3" id="KW-1185">Reference proteome</keyword>
<dbReference type="KEGG" id="hbs:IPV69_06080"/>
<dbReference type="EMBL" id="CP063458">
    <property type="protein sequence ID" value="QOV90927.1"/>
    <property type="molecule type" value="Genomic_DNA"/>
</dbReference>
<evidence type="ECO:0000313" key="2">
    <source>
        <dbReference type="EMBL" id="QOV90927.1"/>
    </source>
</evidence>
<keyword evidence="1" id="KW-0175">Coiled coil</keyword>
<accession>A0A7M2WZI4</accession>